<sequence length="476" mass="54658">MDSKKTIGDKCPFGRKIQCPQLMVMDINDESFYIKCRKKMRKAEAKMIFNVSVMSSFPFDKNIFAASLIHNFPRRGGTAVYGDVVLEYTPKRVPPDAMRIRLYIAFPSDRKEWYNQVCLQRAGLIGLLIQTFIAIELSNFNNEVPMESRTMTSGTYVAMSEPQFTEMTPSVALLQLDKTATELAHERHLAKYIRERLSLLGQVDTNKLLHLVFLLSPRKSDGTVEKDKIETMLDLSVIKSAGFHFMPAVASQVHRFLRNVSHGNFLLTHRYWRVMDWENGAYTLMHTKGGIIAQYLGAVMHEVGHLFKIPHMNSGIMCRGGENIQTFFLPLKKVNLGFTAEELPQLPKIHENIHVCKIKFRHEIMVRQIMESLLDSTSKLLMTVHPLITHKPRKKMCPIYYDEETGMVRVKSGVLYLMYYTNDETKRMFSFTEQYLKKRLVLRTTGPPVRALIVTGEGNFFTVLVTNTCEPSDVHS</sequence>
<keyword evidence="1" id="KW-1185">Reference proteome</keyword>
<accession>A0A0R3RQB3</accession>
<reference evidence="2" key="1">
    <citation type="submission" date="2017-02" db="UniProtKB">
        <authorList>
            <consortium name="WormBaseParasite"/>
        </authorList>
    </citation>
    <scope>IDENTIFICATION</scope>
</reference>
<evidence type="ECO:0000313" key="1">
    <source>
        <dbReference type="Proteomes" id="UP000050640"/>
    </source>
</evidence>
<protein>
    <submittedName>
        <fullName evidence="2">Guanylate cyclase</fullName>
    </submittedName>
</protein>
<proteinExistence type="predicted"/>
<dbReference type="Pfam" id="PF12044">
    <property type="entry name" value="Metallopep"/>
    <property type="match status" value="1"/>
</dbReference>
<dbReference type="Proteomes" id="UP000050640">
    <property type="component" value="Unplaced"/>
</dbReference>
<organism evidence="1 2">
    <name type="scientific">Elaeophora elaphi</name>
    <dbReference type="NCBI Taxonomy" id="1147741"/>
    <lineage>
        <taxon>Eukaryota</taxon>
        <taxon>Metazoa</taxon>
        <taxon>Ecdysozoa</taxon>
        <taxon>Nematoda</taxon>
        <taxon>Chromadorea</taxon>
        <taxon>Rhabditida</taxon>
        <taxon>Spirurina</taxon>
        <taxon>Spiruromorpha</taxon>
        <taxon>Filarioidea</taxon>
        <taxon>Onchocercidae</taxon>
        <taxon>Elaeophora</taxon>
    </lineage>
</organism>
<evidence type="ECO:0000313" key="2">
    <source>
        <dbReference type="WBParaSite" id="EEL_0000384901-mRNA-1"/>
    </source>
</evidence>
<dbReference type="AlphaFoldDB" id="A0A0R3RQB3"/>
<dbReference type="WBParaSite" id="EEL_0000384901-mRNA-1">
    <property type="protein sequence ID" value="EEL_0000384901-mRNA-1"/>
    <property type="gene ID" value="EEL_0000384901"/>
</dbReference>
<name>A0A0R3RQB3_9BILA</name>
<dbReference type="InterPro" id="IPR021917">
    <property type="entry name" value="Unchr_Zn-peptidase-like"/>
</dbReference>